<sequence length="169" mass="18557">MKNRVTGNKWVTVSVMILAVLAVICGIWFFRQYKHTGDSGIADRGLVIADDASAWTQNLEDRSGGEPGIKIPGYKELTISENAENFNMSLVNPEDNPCYFKYTLEVAGASDILYESDLIRPGTAITEFAVSNLPDAGDYDLYINISTYSMDDSMSSMNGAQVKTVLHVV</sequence>
<feature type="transmembrane region" description="Helical" evidence="1">
    <location>
        <begin position="12"/>
        <end position="30"/>
    </location>
</feature>
<organism evidence="2 3">
    <name type="scientific">Ruminococcus gauvreauii</name>
    <dbReference type="NCBI Taxonomy" id="438033"/>
    <lineage>
        <taxon>Bacteria</taxon>
        <taxon>Bacillati</taxon>
        <taxon>Bacillota</taxon>
        <taxon>Clostridia</taxon>
        <taxon>Eubacteriales</taxon>
        <taxon>Oscillospiraceae</taxon>
        <taxon>Ruminococcus</taxon>
    </lineage>
</organism>
<evidence type="ECO:0000313" key="3">
    <source>
        <dbReference type="Proteomes" id="UP001060164"/>
    </source>
</evidence>
<evidence type="ECO:0000256" key="1">
    <source>
        <dbReference type="SAM" id="Phobius"/>
    </source>
</evidence>
<dbReference type="RefSeq" id="WP_028530417.1">
    <property type="nucleotide sequence ID" value="NZ_CABLBR010000002.1"/>
</dbReference>
<proteinExistence type="predicted"/>
<accession>A0ABY5VKD6</accession>
<evidence type="ECO:0000313" key="2">
    <source>
        <dbReference type="EMBL" id="UWP60664.1"/>
    </source>
</evidence>
<protein>
    <submittedName>
        <fullName evidence="2">Uncharacterized protein</fullName>
    </submittedName>
</protein>
<name>A0ABY5VKD6_9FIRM</name>
<dbReference type="Proteomes" id="UP001060164">
    <property type="component" value="Chromosome"/>
</dbReference>
<keyword evidence="1" id="KW-1133">Transmembrane helix</keyword>
<dbReference type="EMBL" id="CP102290">
    <property type="protein sequence ID" value="UWP60664.1"/>
    <property type="molecule type" value="Genomic_DNA"/>
</dbReference>
<keyword evidence="1" id="KW-0812">Transmembrane</keyword>
<keyword evidence="1" id="KW-0472">Membrane</keyword>
<reference evidence="2" key="1">
    <citation type="journal article" date="2022" name="Cell">
        <title>Design, construction, and in vivo augmentation of a complex gut microbiome.</title>
        <authorList>
            <person name="Cheng A.G."/>
            <person name="Ho P.Y."/>
            <person name="Aranda-Diaz A."/>
            <person name="Jain S."/>
            <person name="Yu F.B."/>
            <person name="Meng X."/>
            <person name="Wang M."/>
            <person name="Iakiviak M."/>
            <person name="Nagashima K."/>
            <person name="Zhao A."/>
            <person name="Murugkar P."/>
            <person name="Patil A."/>
            <person name="Atabakhsh K."/>
            <person name="Weakley A."/>
            <person name="Yan J."/>
            <person name="Brumbaugh A.R."/>
            <person name="Higginbottom S."/>
            <person name="Dimas A."/>
            <person name="Shiver A.L."/>
            <person name="Deutschbauer A."/>
            <person name="Neff N."/>
            <person name="Sonnenburg J.L."/>
            <person name="Huang K.C."/>
            <person name="Fischbach M.A."/>
        </authorList>
    </citation>
    <scope>NUCLEOTIDE SEQUENCE</scope>
    <source>
        <strain evidence="2">DSM 19829</strain>
    </source>
</reference>
<gene>
    <name evidence="2" type="ORF">NQ502_06425</name>
</gene>
<keyword evidence="3" id="KW-1185">Reference proteome</keyword>